<dbReference type="Proteomes" id="UP000050761">
    <property type="component" value="Unassembled WGS sequence"/>
</dbReference>
<reference evidence="1 2" key="1">
    <citation type="submission" date="2018-11" db="EMBL/GenBank/DDBJ databases">
        <authorList>
            <consortium name="Pathogen Informatics"/>
        </authorList>
    </citation>
    <scope>NUCLEOTIDE SEQUENCE [LARGE SCALE GENOMIC DNA]</scope>
</reference>
<evidence type="ECO:0000313" key="1">
    <source>
        <dbReference type="EMBL" id="VDO61312.1"/>
    </source>
</evidence>
<accession>A0A3P8AN25</accession>
<proteinExistence type="predicted"/>
<dbReference type="EMBL" id="UZAH01025317">
    <property type="protein sequence ID" value="VDO61312.1"/>
    <property type="molecule type" value="Genomic_DNA"/>
</dbReference>
<organism evidence="2 3">
    <name type="scientific">Heligmosomoides polygyrus</name>
    <name type="common">Parasitic roundworm</name>
    <dbReference type="NCBI Taxonomy" id="6339"/>
    <lineage>
        <taxon>Eukaryota</taxon>
        <taxon>Metazoa</taxon>
        <taxon>Ecdysozoa</taxon>
        <taxon>Nematoda</taxon>
        <taxon>Chromadorea</taxon>
        <taxon>Rhabditida</taxon>
        <taxon>Rhabditina</taxon>
        <taxon>Rhabditomorpha</taxon>
        <taxon>Strongyloidea</taxon>
        <taxon>Heligmosomidae</taxon>
        <taxon>Heligmosomoides</taxon>
    </lineage>
</organism>
<dbReference type="AlphaFoldDB" id="A0A183FDU4"/>
<evidence type="ECO:0000313" key="3">
    <source>
        <dbReference type="WBParaSite" id="HPBE_0000445801-mRNA-1"/>
    </source>
</evidence>
<protein>
    <submittedName>
        <fullName evidence="1 3">Uncharacterized protein</fullName>
    </submittedName>
</protein>
<sequence length="111" mass="12328">MGRQVGQKISRRTGQEERLRALSSLPLVHSAMVGHNGDVGMIGRCPGSVSRVAANSRLQAPRRDVVRRGEDDVGPPTINRKTRRRQLRHVDVAVVVALTQTKQSLLYNIHM</sequence>
<accession>A0A183FDU4</accession>
<keyword evidence="2" id="KW-1185">Reference proteome</keyword>
<dbReference type="WBParaSite" id="HPBE_0000445801-mRNA-1">
    <property type="protein sequence ID" value="HPBE_0000445801-mRNA-1"/>
    <property type="gene ID" value="HPBE_0000445801"/>
</dbReference>
<gene>
    <name evidence="1" type="ORF">HPBE_LOCUS4459</name>
</gene>
<name>A0A183FDU4_HELPZ</name>
<evidence type="ECO:0000313" key="2">
    <source>
        <dbReference type="Proteomes" id="UP000050761"/>
    </source>
</evidence>
<reference evidence="3" key="2">
    <citation type="submission" date="2019-09" db="UniProtKB">
        <authorList>
            <consortium name="WormBaseParasite"/>
        </authorList>
    </citation>
    <scope>IDENTIFICATION</scope>
</reference>